<reference evidence="2 5" key="2">
    <citation type="submission" date="2017-11" db="EMBL/GenBank/DDBJ databases">
        <authorList>
            <person name="Founou R.C."/>
            <person name="Founou L."/>
            <person name="Allam M."/>
            <person name="Ismail A."/>
            <person name="Essack S.Y."/>
        </authorList>
    </citation>
    <scope>NUCLEOTIDE SEQUENCE [LARGE SCALE GENOMIC DNA]</scope>
    <source>
        <strain evidence="2 5">G703N2B1</strain>
    </source>
</reference>
<evidence type="ECO:0000313" key="5">
    <source>
        <dbReference type="Proteomes" id="UP000238775"/>
    </source>
</evidence>
<proteinExistence type="predicted"/>
<dbReference type="EMBL" id="JXIG01000626">
    <property type="protein sequence ID" value="KIT96981.1"/>
    <property type="molecule type" value="Genomic_DNA"/>
</dbReference>
<gene>
    <name evidence="2" type="ORF">CV021_14760</name>
    <name evidence="3" type="ORF">DQU50_12685</name>
    <name evidence="1" type="ORF">QU38_07970</name>
</gene>
<dbReference type="EMBL" id="PGWZ01000558">
    <property type="protein sequence ID" value="PPJ69835.1"/>
    <property type="molecule type" value="Genomic_DNA"/>
</dbReference>
<evidence type="ECO:0000313" key="6">
    <source>
        <dbReference type="Proteomes" id="UP000451682"/>
    </source>
</evidence>
<reference evidence="3 6" key="3">
    <citation type="submission" date="2018-06" db="EMBL/GenBank/DDBJ databases">
        <title>Whole genome sequencing to identify and define MRSA outbreaks.</title>
        <authorList>
            <person name="Sullivan M.J."/>
            <person name="Altman D.R."/>
            <person name="Chacko K."/>
            <person name="Ciferri B."/>
            <person name="Webster E."/>
            <person name="Deikus G."/>
            <person name="Lewis M."/>
            <person name="Khan Z."/>
            <person name="Beckford C."/>
            <person name="Rendo A."/>
            <person name="Samaroo F."/>
            <person name="Sebra R."/>
            <person name="Karam-Howlin R."/>
            <person name="Southwick K."/>
            <person name="Adams E."/>
            <person name="Ying L."/>
            <person name="Kornblum J."/>
            <person name="Factor S."/>
            <person name="Danesh Yazdi M."/>
            <person name="Dingle T."/>
            <person name="Hamula C."/>
            <person name="Bashir A."/>
            <person name="Schadt E."/>
            <person name="Kasarskis A."/>
            <person name="Patel G."/>
            <person name="Wallach F."/>
            <person name="Gibbs K."/>
            <person name="Van Bakel H."/>
        </authorList>
    </citation>
    <scope>NUCLEOTIDE SEQUENCE [LARGE SCALE GENOMIC DNA]</scope>
    <source>
        <strain evidence="6">pt013</strain>
        <strain evidence="3">Pt013</strain>
    </source>
</reference>
<protein>
    <submittedName>
        <fullName evidence="2">Uncharacterized protein</fullName>
    </submittedName>
</protein>
<evidence type="ECO:0000313" key="1">
    <source>
        <dbReference type="EMBL" id="KIT96981.1"/>
    </source>
</evidence>
<evidence type="ECO:0000313" key="4">
    <source>
        <dbReference type="Proteomes" id="UP000032274"/>
    </source>
</evidence>
<reference evidence="1 4" key="1">
    <citation type="submission" date="2015-01" db="EMBL/GenBank/DDBJ databases">
        <title>Characterization of Swiss Staphylococcus aureus strains involved in food poisoning.</title>
        <authorList>
            <person name="Crovadore J."/>
            <person name="Chablais R."/>
            <person name="Tonacini J."/>
            <person name="Schnyder B."/>
            <person name="Lefort F."/>
        </authorList>
    </citation>
    <scope>NUCLEOTIDE SEQUENCE [LARGE SCALE GENOMIC DNA]</scope>
    <source>
        <strain evidence="1 4">SA-120</strain>
    </source>
</reference>
<dbReference type="Proteomes" id="UP000032274">
    <property type="component" value="Unassembled WGS sequence"/>
</dbReference>
<sequence length="33" mass="4051">MLTYVQFHLNLKNRFYNQIGLMKGYLLFINPIF</sequence>
<comment type="caution">
    <text evidence="2">The sequence shown here is derived from an EMBL/GenBank/DDBJ whole genome shotgun (WGS) entry which is preliminary data.</text>
</comment>
<dbReference type="AlphaFoldDB" id="A0A0D1HWX5"/>
<dbReference type="Proteomes" id="UP000238775">
    <property type="component" value="Unassembled WGS sequence"/>
</dbReference>
<dbReference type="EMBL" id="QNXF01000003">
    <property type="protein sequence ID" value="TXL40324.1"/>
    <property type="molecule type" value="Genomic_DNA"/>
</dbReference>
<organism evidence="2 5">
    <name type="scientific">Staphylococcus aureus</name>
    <dbReference type="NCBI Taxonomy" id="1280"/>
    <lineage>
        <taxon>Bacteria</taxon>
        <taxon>Bacillati</taxon>
        <taxon>Bacillota</taxon>
        <taxon>Bacilli</taxon>
        <taxon>Bacillales</taxon>
        <taxon>Staphylococcaceae</taxon>
        <taxon>Staphylococcus</taxon>
    </lineage>
</organism>
<dbReference type="Proteomes" id="UP000451682">
    <property type="component" value="Unassembled WGS sequence"/>
</dbReference>
<name>A0A0D1HWX5_STAAU</name>
<evidence type="ECO:0000313" key="2">
    <source>
        <dbReference type="EMBL" id="PPJ69835.1"/>
    </source>
</evidence>
<accession>A0A0D1HWX5</accession>
<evidence type="ECO:0000313" key="3">
    <source>
        <dbReference type="EMBL" id="TXL40324.1"/>
    </source>
</evidence>